<dbReference type="KEGG" id="dpx:DAPPUDRAFT_110832"/>
<dbReference type="Proteomes" id="UP000000305">
    <property type="component" value="Unassembled WGS sequence"/>
</dbReference>
<dbReference type="EMBL" id="GL732600">
    <property type="protein sequence ID" value="EFX72405.1"/>
    <property type="molecule type" value="Genomic_DNA"/>
</dbReference>
<sequence length="221" mass="26226">MKYLILAVIFCQVLCLLADGEFDENVADLQDGVDESQTLARPRNFRMEEYQRHPWWIRPRSRRKKNKKVNRSGLPKRMQSRQHRRRMQSSSDDFHPVDDNNELAQMTDFDSISQSRRYEDETALDPRRIRIRIRLRQRGPVKRHARQGKKRSKKVAMKLAQKLATKEAMALILKDFLRNNNKVSSKKAARKASNGFRRMGQFALHGKRRRGMKLRAKKRKN</sequence>
<keyword evidence="2" id="KW-0732">Signal</keyword>
<gene>
    <name evidence="3" type="ORF">DAPPUDRAFT_110832</name>
</gene>
<evidence type="ECO:0000256" key="1">
    <source>
        <dbReference type="SAM" id="MobiDB-lite"/>
    </source>
</evidence>
<evidence type="ECO:0000256" key="2">
    <source>
        <dbReference type="SAM" id="SignalP"/>
    </source>
</evidence>
<name>E9H798_DAPPU</name>
<feature type="region of interest" description="Disordered" evidence="1">
    <location>
        <begin position="58"/>
        <end position="98"/>
    </location>
</feature>
<protein>
    <submittedName>
        <fullName evidence="3">Uncharacterized protein</fullName>
    </submittedName>
</protein>
<dbReference type="OrthoDB" id="10342263at2759"/>
<feature type="compositionally biased region" description="Basic residues" evidence="1">
    <location>
        <begin position="78"/>
        <end position="87"/>
    </location>
</feature>
<evidence type="ECO:0000313" key="4">
    <source>
        <dbReference type="Proteomes" id="UP000000305"/>
    </source>
</evidence>
<organism evidence="3 4">
    <name type="scientific">Daphnia pulex</name>
    <name type="common">Water flea</name>
    <dbReference type="NCBI Taxonomy" id="6669"/>
    <lineage>
        <taxon>Eukaryota</taxon>
        <taxon>Metazoa</taxon>
        <taxon>Ecdysozoa</taxon>
        <taxon>Arthropoda</taxon>
        <taxon>Crustacea</taxon>
        <taxon>Branchiopoda</taxon>
        <taxon>Diplostraca</taxon>
        <taxon>Cladocera</taxon>
        <taxon>Anomopoda</taxon>
        <taxon>Daphniidae</taxon>
        <taxon>Daphnia</taxon>
    </lineage>
</organism>
<reference evidence="3 4" key="1">
    <citation type="journal article" date="2011" name="Science">
        <title>The ecoresponsive genome of Daphnia pulex.</title>
        <authorList>
            <person name="Colbourne J.K."/>
            <person name="Pfrender M.E."/>
            <person name="Gilbert D."/>
            <person name="Thomas W.K."/>
            <person name="Tucker A."/>
            <person name="Oakley T.H."/>
            <person name="Tokishita S."/>
            <person name="Aerts A."/>
            <person name="Arnold G.J."/>
            <person name="Basu M.K."/>
            <person name="Bauer D.J."/>
            <person name="Caceres C.E."/>
            <person name="Carmel L."/>
            <person name="Casola C."/>
            <person name="Choi J.H."/>
            <person name="Detter J.C."/>
            <person name="Dong Q."/>
            <person name="Dusheyko S."/>
            <person name="Eads B.D."/>
            <person name="Frohlich T."/>
            <person name="Geiler-Samerotte K.A."/>
            <person name="Gerlach D."/>
            <person name="Hatcher P."/>
            <person name="Jogdeo S."/>
            <person name="Krijgsveld J."/>
            <person name="Kriventseva E.V."/>
            <person name="Kultz D."/>
            <person name="Laforsch C."/>
            <person name="Lindquist E."/>
            <person name="Lopez J."/>
            <person name="Manak J.R."/>
            <person name="Muller J."/>
            <person name="Pangilinan J."/>
            <person name="Patwardhan R.P."/>
            <person name="Pitluck S."/>
            <person name="Pritham E.J."/>
            <person name="Rechtsteiner A."/>
            <person name="Rho M."/>
            <person name="Rogozin I.B."/>
            <person name="Sakarya O."/>
            <person name="Salamov A."/>
            <person name="Schaack S."/>
            <person name="Shapiro H."/>
            <person name="Shiga Y."/>
            <person name="Skalitzky C."/>
            <person name="Smith Z."/>
            <person name="Souvorov A."/>
            <person name="Sung W."/>
            <person name="Tang Z."/>
            <person name="Tsuchiya D."/>
            <person name="Tu H."/>
            <person name="Vos H."/>
            <person name="Wang M."/>
            <person name="Wolf Y.I."/>
            <person name="Yamagata H."/>
            <person name="Yamada T."/>
            <person name="Ye Y."/>
            <person name="Shaw J.R."/>
            <person name="Andrews J."/>
            <person name="Crease T.J."/>
            <person name="Tang H."/>
            <person name="Lucas S.M."/>
            <person name="Robertson H.M."/>
            <person name="Bork P."/>
            <person name="Koonin E.V."/>
            <person name="Zdobnov E.M."/>
            <person name="Grigoriev I.V."/>
            <person name="Lynch M."/>
            <person name="Boore J.L."/>
        </authorList>
    </citation>
    <scope>NUCLEOTIDE SEQUENCE [LARGE SCALE GENOMIC DNA]</scope>
</reference>
<dbReference type="HOGENOM" id="CLU_1251794_0_0_1"/>
<evidence type="ECO:0000313" key="3">
    <source>
        <dbReference type="EMBL" id="EFX72405.1"/>
    </source>
</evidence>
<proteinExistence type="predicted"/>
<dbReference type="InParanoid" id="E9H798"/>
<feature type="compositionally biased region" description="Basic residues" evidence="1">
    <location>
        <begin position="59"/>
        <end position="70"/>
    </location>
</feature>
<accession>E9H798</accession>
<dbReference type="AlphaFoldDB" id="E9H798"/>
<feature type="signal peptide" evidence="2">
    <location>
        <begin position="1"/>
        <end position="20"/>
    </location>
</feature>
<keyword evidence="4" id="KW-1185">Reference proteome</keyword>
<feature type="chain" id="PRO_5003241761" evidence="2">
    <location>
        <begin position="21"/>
        <end position="221"/>
    </location>
</feature>